<organism evidence="2 3">
    <name type="scientific">Litorimonas cladophorae</name>
    <dbReference type="NCBI Taxonomy" id="1220491"/>
    <lineage>
        <taxon>Bacteria</taxon>
        <taxon>Pseudomonadati</taxon>
        <taxon>Pseudomonadota</taxon>
        <taxon>Alphaproteobacteria</taxon>
        <taxon>Maricaulales</taxon>
        <taxon>Robiginitomaculaceae</taxon>
    </lineage>
</organism>
<proteinExistence type="predicted"/>
<name>A0A918KVC2_9PROT</name>
<evidence type="ECO:0000313" key="2">
    <source>
        <dbReference type="EMBL" id="GGX74966.1"/>
    </source>
</evidence>
<evidence type="ECO:0000256" key="1">
    <source>
        <dbReference type="SAM" id="Phobius"/>
    </source>
</evidence>
<feature type="transmembrane region" description="Helical" evidence="1">
    <location>
        <begin position="161"/>
        <end position="184"/>
    </location>
</feature>
<keyword evidence="1" id="KW-0472">Membrane</keyword>
<comment type="caution">
    <text evidence="2">The sequence shown here is derived from an EMBL/GenBank/DDBJ whole genome shotgun (WGS) entry which is preliminary data.</text>
</comment>
<feature type="transmembrane region" description="Helical" evidence="1">
    <location>
        <begin position="239"/>
        <end position="260"/>
    </location>
</feature>
<dbReference type="PROSITE" id="PS50244">
    <property type="entry name" value="S5A_REDUCTASE"/>
    <property type="match status" value="1"/>
</dbReference>
<evidence type="ECO:0000313" key="3">
    <source>
        <dbReference type="Proteomes" id="UP000600865"/>
    </source>
</evidence>
<keyword evidence="3" id="KW-1185">Reference proteome</keyword>
<dbReference type="GO" id="GO:0016020">
    <property type="term" value="C:membrane"/>
    <property type="evidence" value="ECO:0007669"/>
    <property type="project" value="TreeGrafter"/>
</dbReference>
<dbReference type="PANTHER" id="PTHR32251:SF17">
    <property type="entry name" value="STEROID 5-ALPHA REDUCTASE C-TERMINAL DOMAIN-CONTAINING PROTEIN"/>
    <property type="match status" value="1"/>
</dbReference>
<dbReference type="AlphaFoldDB" id="A0A918KVC2"/>
<feature type="transmembrane region" description="Helical" evidence="1">
    <location>
        <begin position="133"/>
        <end position="155"/>
    </location>
</feature>
<feature type="transmembrane region" description="Helical" evidence="1">
    <location>
        <begin position="65"/>
        <end position="84"/>
    </location>
</feature>
<accession>A0A918KVC2</accession>
<sequence length="292" mass="32194">MTNKTSKGVIVFLIITLIGLGVVFAGGQGGTRFGPLSVFVICGVWAFVINWVAFIPAYLKQTEKFYDLIGAFTNSSTILIAAALSQPLSLRGVIVTLFVTIWAVRLGTFLFNRISQDGKDQRFDPIKPVFVRFLNAWTLQALWVILTTAAAIAVVTSGRDIPLGIFAYVGIVLWVIGFGIEVIADSQKKAFRADPANKGRFITGGLWSWSRHPNYFGEILLWLGIAVIALPVLQGWQHVVLISPVFVYLLLTRVSGVPMLEKSSDKKWAGQADYETYKAQTPVLMMRPPKKA</sequence>
<evidence type="ECO:0008006" key="4">
    <source>
        <dbReference type="Google" id="ProtNLM"/>
    </source>
</evidence>
<dbReference type="EMBL" id="BMYV01000003">
    <property type="protein sequence ID" value="GGX74966.1"/>
    <property type="molecule type" value="Genomic_DNA"/>
</dbReference>
<dbReference type="PANTHER" id="PTHR32251">
    <property type="entry name" value="3-OXO-5-ALPHA-STEROID 4-DEHYDROGENASE"/>
    <property type="match status" value="1"/>
</dbReference>
<feature type="transmembrane region" description="Helical" evidence="1">
    <location>
        <begin position="35"/>
        <end position="58"/>
    </location>
</feature>
<dbReference type="InterPro" id="IPR010721">
    <property type="entry name" value="UstE-like"/>
</dbReference>
<feature type="transmembrane region" description="Helical" evidence="1">
    <location>
        <begin position="90"/>
        <end position="112"/>
    </location>
</feature>
<keyword evidence="1" id="KW-1133">Transmembrane helix</keyword>
<dbReference type="Pfam" id="PF06966">
    <property type="entry name" value="DUF1295"/>
    <property type="match status" value="1"/>
</dbReference>
<keyword evidence="1" id="KW-0812">Transmembrane</keyword>
<reference evidence="2 3" key="1">
    <citation type="journal article" date="2014" name="Int. J. Syst. Evol. Microbiol.">
        <title>Complete genome sequence of Corynebacterium casei LMG S-19264T (=DSM 44701T), isolated from a smear-ripened cheese.</title>
        <authorList>
            <consortium name="US DOE Joint Genome Institute (JGI-PGF)"/>
            <person name="Walter F."/>
            <person name="Albersmeier A."/>
            <person name="Kalinowski J."/>
            <person name="Ruckert C."/>
        </authorList>
    </citation>
    <scope>NUCLEOTIDE SEQUENCE [LARGE SCALE GENOMIC DNA]</scope>
    <source>
        <strain evidence="2 3">KCTC 23968</strain>
    </source>
</reference>
<gene>
    <name evidence="2" type="ORF">GCM10011309_26450</name>
</gene>
<dbReference type="Gene3D" id="1.20.120.1630">
    <property type="match status" value="1"/>
</dbReference>
<feature type="transmembrane region" description="Helical" evidence="1">
    <location>
        <begin position="215"/>
        <end position="233"/>
    </location>
</feature>
<dbReference type="RefSeq" id="WP_189587016.1">
    <property type="nucleotide sequence ID" value="NZ_BMYV01000003.1"/>
</dbReference>
<dbReference type="Proteomes" id="UP000600865">
    <property type="component" value="Unassembled WGS sequence"/>
</dbReference>
<protein>
    <recommendedName>
        <fullName evidence="4">Steroid 5-alpha reductase C-terminal domain-containing protein</fullName>
    </recommendedName>
</protein>